<dbReference type="InParanoid" id="A0A068VCB2"/>
<reference evidence="2" key="1">
    <citation type="journal article" date="2014" name="Science">
        <title>The coffee genome provides insight into the convergent evolution of caffeine biosynthesis.</title>
        <authorList>
            <person name="Denoeud F."/>
            <person name="Carretero-Paulet L."/>
            <person name="Dereeper A."/>
            <person name="Droc G."/>
            <person name="Guyot R."/>
            <person name="Pietrella M."/>
            <person name="Zheng C."/>
            <person name="Alberti A."/>
            <person name="Anthony F."/>
            <person name="Aprea G."/>
            <person name="Aury J.M."/>
            <person name="Bento P."/>
            <person name="Bernard M."/>
            <person name="Bocs S."/>
            <person name="Campa C."/>
            <person name="Cenci A."/>
            <person name="Combes M.C."/>
            <person name="Crouzillat D."/>
            <person name="Da Silva C."/>
            <person name="Daddiego L."/>
            <person name="De Bellis F."/>
            <person name="Dussert S."/>
            <person name="Garsmeur O."/>
            <person name="Gayraud T."/>
            <person name="Guignon V."/>
            <person name="Jahn K."/>
            <person name="Jamilloux V."/>
            <person name="Joet T."/>
            <person name="Labadie K."/>
            <person name="Lan T."/>
            <person name="Leclercq J."/>
            <person name="Lepelley M."/>
            <person name="Leroy T."/>
            <person name="Li L.T."/>
            <person name="Librado P."/>
            <person name="Lopez L."/>
            <person name="Munoz A."/>
            <person name="Noel B."/>
            <person name="Pallavicini A."/>
            <person name="Perrotta G."/>
            <person name="Poncet V."/>
            <person name="Pot D."/>
            <person name="Priyono X."/>
            <person name="Rigoreau M."/>
            <person name="Rouard M."/>
            <person name="Rozas J."/>
            <person name="Tranchant-Dubreuil C."/>
            <person name="VanBuren R."/>
            <person name="Zhang Q."/>
            <person name="Andrade A.C."/>
            <person name="Argout X."/>
            <person name="Bertrand B."/>
            <person name="de Kochko A."/>
            <person name="Graziosi G."/>
            <person name="Henry R.J."/>
            <person name="Jayarama X."/>
            <person name="Ming R."/>
            <person name="Nagai C."/>
            <person name="Rounsley S."/>
            <person name="Sankoff D."/>
            <person name="Giuliano G."/>
            <person name="Albert V.A."/>
            <person name="Wincker P."/>
            <person name="Lashermes P."/>
        </authorList>
    </citation>
    <scope>NUCLEOTIDE SEQUENCE [LARGE SCALE GENOMIC DNA]</scope>
    <source>
        <strain evidence="2">cv. DH200-94</strain>
    </source>
</reference>
<accession>A0A068VCB2</accession>
<sequence>MISEALLDNLNNLQFSPLTFKYLYCGPQAFTQFHHHLVTTSRQVMTFGGLLRFLYVGKSASSSSGYTAIWISSAPA</sequence>
<keyword evidence="2" id="KW-1185">Reference proteome</keyword>
<gene>
    <name evidence="1" type="ORF">GSCOC_T00004078001</name>
</gene>
<name>A0A068VCB2_COFCA</name>
<protein>
    <submittedName>
        <fullName evidence="1">Uncharacterized protein</fullName>
    </submittedName>
</protein>
<proteinExistence type="predicted"/>
<dbReference type="Proteomes" id="UP000295252">
    <property type="component" value="Chromosome XI"/>
</dbReference>
<dbReference type="AlphaFoldDB" id="A0A068VCB2"/>
<evidence type="ECO:0000313" key="1">
    <source>
        <dbReference type="EMBL" id="CDP17323.1"/>
    </source>
</evidence>
<evidence type="ECO:0000313" key="2">
    <source>
        <dbReference type="Proteomes" id="UP000295252"/>
    </source>
</evidence>
<dbReference type="Gramene" id="CDP17323">
    <property type="protein sequence ID" value="CDP17323"/>
    <property type="gene ID" value="GSCOC_T00004078001"/>
</dbReference>
<organism evidence="1 2">
    <name type="scientific">Coffea canephora</name>
    <name type="common">Robusta coffee</name>
    <dbReference type="NCBI Taxonomy" id="49390"/>
    <lineage>
        <taxon>Eukaryota</taxon>
        <taxon>Viridiplantae</taxon>
        <taxon>Streptophyta</taxon>
        <taxon>Embryophyta</taxon>
        <taxon>Tracheophyta</taxon>
        <taxon>Spermatophyta</taxon>
        <taxon>Magnoliopsida</taxon>
        <taxon>eudicotyledons</taxon>
        <taxon>Gunneridae</taxon>
        <taxon>Pentapetalae</taxon>
        <taxon>asterids</taxon>
        <taxon>lamiids</taxon>
        <taxon>Gentianales</taxon>
        <taxon>Rubiaceae</taxon>
        <taxon>Ixoroideae</taxon>
        <taxon>Gardenieae complex</taxon>
        <taxon>Bertiereae - Coffeeae clade</taxon>
        <taxon>Coffeeae</taxon>
        <taxon>Coffea</taxon>
    </lineage>
</organism>
<dbReference type="EMBL" id="HG739238">
    <property type="protein sequence ID" value="CDP17323.1"/>
    <property type="molecule type" value="Genomic_DNA"/>
</dbReference>